<organism evidence="2 3">
    <name type="scientific">Pseudoalteromonas citrea</name>
    <dbReference type="NCBI Taxonomy" id="43655"/>
    <lineage>
        <taxon>Bacteria</taxon>
        <taxon>Pseudomonadati</taxon>
        <taxon>Pseudomonadota</taxon>
        <taxon>Gammaproteobacteria</taxon>
        <taxon>Alteromonadales</taxon>
        <taxon>Pseudoalteromonadaceae</taxon>
        <taxon>Pseudoalteromonas</taxon>
    </lineage>
</organism>
<dbReference type="InterPro" id="IPR029044">
    <property type="entry name" value="Nucleotide-diphossugar_trans"/>
</dbReference>
<proteinExistence type="predicted"/>
<dbReference type="Pfam" id="PF00483">
    <property type="entry name" value="NTP_transferase"/>
    <property type="match status" value="1"/>
</dbReference>
<comment type="caution">
    <text evidence="2">The sequence shown here is derived from an EMBL/GenBank/DDBJ whole genome shotgun (WGS) entry which is preliminary data.</text>
</comment>
<dbReference type="EMBL" id="PNCK01000228">
    <property type="protein sequence ID" value="TMP35719.1"/>
    <property type="molecule type" value="Genomic_DNA"/>
</dbReference>
<evidence type="ECO:0000313" key="3">
    <source>
        <dbReference type="Proteomes" id="UP000305730"/>
    </source>
</evidence>
<dbReference type="InterPro" id="IPR005835">
    <property type="entry name" value="NTP_transferase_dom"/>
</dbReference>
<feature type="non-terminal residue" evidence="2">
    <location>
        <position position="1"/>
    </location>
</feature>
<dbReference type="Proteomes" id="UP000305730">
    <property type="component" value="Unassembled WGS sequence"/>
</dbReference>
<protein>
    <submittedName>
        <fullName evidence="2">Mannose-1-phosphate guanylyltransferase/mannose-6-phosphate isomerase</fullName>
    </submittedName>
</protein>
<keyword evidence="2" id="KW-0548">Nucleotidyltransferase</keyword>
<dbReference type="RefSeq" id="WP_249351814.1">
    <property type="nucleotide sequence ID" value="NZ_PNCK01000228.1"/>
</dbReference>
<reference evidence="3" key="2">
    <citation type="submission" date="2019-06" db="EMBL/GenBank/DDBJ databases">
        <title>Co-occurence of chitin degradation, pigmentation and bioactivity in marine Pseudoalteromonas.</title>
        <authorList>
            <person name="Sonnenschein E.C."/>
            <person name="Bech P.K."/>
        </authorList>
    </citation>
    <scope>NUCLEOTIDE SEQUENCE [LARGE SCALE GENOMIC DNA]</scope>
    <source>
        <strain evidence="3">S2233</strain>
    </source>
</reference>
<dbReference type="GO" id="GO:0016779">
    <property type="term" value="F:nucleotidyltransferase activity"/>
    <property type="evidence" value="ECO:0007669"/>
    <property type="project" value="UniProtKB-KW"/>
</dbReference>
<accession>A0ABY2W3I2</accession>
<feature type="domain" description="Nucleotidyl transferase" evidence="1">
    <location>
        <begin position="3"/>
        <end position="82"/>
    </location>
</feature>
<dbReference type="GO" id="GO:0016853">
    <property type="term" value="F:isomerase activity"/>
    <property type="evidence" value="ECO:0007669"/>
    <property type="project" value="UniProtKB-KW"/>
</dbReference>
<dbReference type="SUPFAM" id="SSF53448">
    <property type="entry name" value="Nucleotide-diphospho-sugar transferases"/>
    <property type="match status" value="1"/>
</dbReference>
<sequence>EQHRFIAAEQSTTANPQGLLLEPQGKNTAPAIALAAHYALQQGIEGPMMVMPADHYIENFAELTLQLNDAVKLAEQGMLVTFS</sequence>
<evidence type="ECO:0000313" key="2">
    <source>
        <dbReference type="EMBL" id="TMP35719.1"/>
    </source>
</evidence>
<reference evidence="2 3" key="1">
    <citation type="submission" date="2017-12" db="EMBL/GenBank/DDBJ databases">
        <authorList>
            <person name="Paulsen S."/>
            <person name="Gram L.K."/>
        </authorList>
    </citation>
    <scope>NUCLEOTIDE SEQUENCE [LARGE SCALE GENOMIC DNA]</scope>
    <source>
        <strain evidence="2 3">S2233</strain>
    </source>
</reference>
<name>A0ABY2W3I2_9GAMM</name>
<dbReference type="Gene3D" id="3.90.550.10">
    <property type="entry name" value="Spore Coat Polysaccharide Biosynthesis Protein SpsA, Chain A"/>
    <property type="match status" value="1"/>
</dbReference>
<gene>
    <name evidence="2" type="ORF">CWB97_22940</name>
</gene>
<dbReference type="PANTHER" id="PTHR46390:SF1">
    <property type="entry name" value="MANNOSE-1-PHOSPHATE GUANYLYLTRANSFERASE"/>
    <property type="match status" value="1"/>
</dbReference>
<keyword evidence="2" id="KW-0808">Transferase</keyword>
<feature type="non-terminal residue" evidence="2">
    <location>
        <position position="83"/>
    </location>
</feature>
<keyword evidence="3" id="KW-1185">Reference proteome</keyword>
<evidence type="ECO:0000259" key="1">
    <source>
        <dbReference type="Pfam" id="PF00483"/>
    </source>
</evidence>
<dbReference type="PANTHER" id="PTHR46390">
    <property type="entry name" value="MANNOSE-1-PHOSPHATE GUANYLYLTRANSFERASE"/>
    <property type="match status" value="1"/>
</dbReference>
<dbReference type="InterPro" id="IPR051161">
    <property type="entry name" value="Mannose-6P_isomerase_type2"/>
</dbReference>
<keyword evidence="2" id="KW-0413">Isomerase</keyword>